<comment type="caution">
    <text evidence="1">The sequence shown here is derived from an EMBL/GenBank/DDBJ whole genome shotgun (WGS) entry which is preliminary data.</text>
</comment>
<accession>A0A5B7FW09</accession>
<organism evidence="1 2">
    <name type="scientific">Portunus trituberculatus</name>
    <name type="common">Swimming crab</name>
    <name type="synonym">Neptunus trituberculatus</name>
    <dbReference type="NCBI Taxonomy" id="210409"/>
    <lineage>
        <taxon>Eukaryota</taxon>
        <taxon>Metazoa</taxon>
        <taxon>Ecdysozoa</taxon>
        <taxon>Arthropoda</taxon>
        <taxon>Crustacea</taxon>
        <taxon>Multicrustacea</taxon>
        <taxon>Malacostraca</taxon>
        <taxon>Eumalacostraca</taxon>
        <taxon>Eucarida</taxon>
        <taxon>Decapoda</taxon>
        <taxon>Pleocyemata</taxon>
        <taxon>Brachyura</taxon>
        <taxon>Eubrachyura</taxon>
        <taxon>Portunoidea</taxon>
        <taxon>Portunidae</taxon>
        <taxon>Portuninae</taxon>
        <taxon>Portunus</taxon>
    </lineage>
</organism>
<protein>
    <submittedName>
        <fullName evidence="1">Uncharacterized protein</fullName>
    </submittedName>
</protein>
<dbReference type="AlphaFoldDB" id="A0A5B7FW09"/>
<reference evidence="1 2" key="1">
    <citation type="submission" date="2019-05" db="EMBL/GenBank/DDBJ databases">
        <title>Another draft genome of Portunus trituberculatus and its Hox gene families provides insights of decapod evolution.</title>
        <authorList>
            <person name="Jeong J.-H."/>
            <person name="Song I."/>
            <person name="Kim S."/>
            <person name="Choi T."/>
            <person name="Kim D."/>
            <person name="Ryu S."/>
            <person name="Kim W."/>
        </authorList>
    </citation>
    <scope>NUCLEOTIDE SEQUENCE [LARGE SCALE GENOMIC DNA]</scope>
    <source>
        <tissue evidence="1">Muscle</tissue>
    </source>
</reference>
<dbReference type="Proteomes" id="UP000324222">
    <property type="component" value="Unassembled WGS sequence"/>
</dbReference>
<dbReference type="EMBL" id="VSRR010008965">
    <property type="protein sequence ID" value="MPC49577.1"/>
    <property type="molecule type" value="Genomic_DNA"/>
</dbReference>
<evidence type="ECO:0000313" key="2">
    <source>
        <dbReference type="Proteomes" id="UP000324222"/>
    </source>
</evidence>
<name>A0A5B7FW09_PORTR</name>
<gene>
    <name evidence="1" type="ORF">E2C01_043384</name>
</gene>
<keyword evidence="2" id="KW-1185">Reference proteome</keyword>
<dbReference type="Gene3D" id="1.10.10.10">
    <property type="entry name" value="Winged helix-like DNA-binding domain superfamily/Winged helix DNA-binding domain"/>
    <property type="match status" value="1"/>
</dbReference>
<evidence type="ECO:0000313" key="1">
    <source>
        <dbReference type="EMBL" id="MPC49577.1"/>
    </source>
</evidence>
<sequence length="182" mass="19740">MIHSVATCGRPMLHPSLTLCFHSIPLPYAHFISSSLHIQPSPAYSSTLFYYLTPTFISSSLHLQSSFILLHYPSITLHPLTSSTHSFTSNLSSSLLYLTPTDTIHSPLPRSFPLATSASNIPLLSLCLLGRQEGVVDKASAPSVSSISRILRGGKRDDDPRKDHSIDGILGESCHTTSVCIP</sequence>
<proteinExistence type="predicted"/>
<dbReference type="InterPro" id="IPR036388">
    <property type="entry name" value="WH-like_DNA-bd_sf"/>
</dbReference>